<proteinExistence type="predicted"/>
<keyword evidence="1" id="KW-1133">Transmembrane helix</keyword>
<gene>
    <name evidence="2" type="ORF">SDC9_11289</name>
</gene>
<dbReference type="AlphaFoldDB" id="A0A644TF75"/>
<protein>
    <submittedName>
        <fullName evidence="2">Uncharacterized protein</fullName>
    </submittedName>
</protein>
<organism evidence="2">
    <name type="scientific">bioreactor metagenome</name>
    <dbReference type="NCBI Taxonomy" id="1076179"/>
    <lineage>
        <taxon>unclassified sequences</taxon>
        <taxon>metagenomes</taxon>
        <taxon>ecological metagenomes</taxon>
    </lineage>
</organism>
<feature type="transmembrane region" description="Helical" evidence="1">
    <location>
        <begin position="44"/>
        <end position="63"/>
    </location>
</feature>
<sequence>MDVLHILLRIIVLIISIPFGVIAAIIPAYAAGCIISYIGLSEAIGQYLVGGIALIFFCGYFQYTLSYNKIA</sequence>
<dbReference type="EMBL" id="VSSQ01000029">
    <property type="protein sequence ID" value="MPL65625.1"/>
    <property type="molecule type" value="Genomic_DNA"/>
</dbReference>
<evidence type="ECO:0000313" key="2">
    <source>
        <dbReference type="EMBL" id="MPL65625.1"/>
    </source>
</evidence>
<accession>A0A644TF75</accession>
<reference evidence="2" key="1">
    <citation type="submission" date="2019-08" db="EMBL/GenBank/DDBJ databases">
        <authorList>
            <person name="Kucharzyk K."/>
            <person name="Murdoch R.W."/>
            <person name="Higgins S."/>
            <person name="Loffler F."/>
        </authorList>
    </citation>
    <scope>NUCLEOTIDE SEQUENCE</scope>
</reference>
<keyword evidence="1" id="KW-0812">Transmembrane</keyword>
<keyword evidence="1" id="KW-0472">Membrane</keyword>
<feature type="transmembrane region" description="Helical" evidence="1">
    <location>
        <begin position="7"/>
        <end position="38"/>
    </location>
</feature>
<comment type="caution">
    <text evidence="2">The sequence shown here is derived from an EMBL/GenBank/DDBJ whole genome shotgun (WGS) entry which is preliminary data.</text>
</comment>
<name>A0A644TF75_9ZZZZ</name>
<evidence type="ECO:0000256" key="1">
    <source>
        <dbReference type="SAM" id="Phobius"/>
    </source>
</evidence>